<accession>A0A174G508</accession>
<proteinExistence type="predicted"/>
<dbReference type="InterPro" id="IPR048667">
    <property type="entry name" value="Imm5-like"/>
</dbReference>
<name>A0A174G508_9FIRM</name>
<feature type="domain" description="Imm-5-like" evidence="1">
    <location>
        <begin position="22"/>
        <end position="152"/>
    </location>
</feature>
<dbReference type="EMBL" id="CYZE01000008">
    <property type="protein sequence ID" value="CUO56687.1"/>
    <property type="molecule type" value="Genomic_DNA"/>
</dbReference>
<organism evidence="2 3">
    <name type="scientific">Hungatella hathewayi</name>
    <dbReference type="NCBI Taxonomy" id="154046"/>
    <lineage>
        <taxon>Bacteria</taxon>
        <taxon>Bacillati</taxon>
        <taxon>Bacillota</taxon>
        <taxon>Clostridia</taxon>
        <taxon>Lachnospirales</taxon>
        <taxon>Lachnospiraceae</taxon>
        <taxon>Hungatella</taxon>
    </lineage>
</organism>
<dbReference type="AlphaFoldDB" id="A0A174G508"/>
<dbReference type="RefSeq" id="WP_055656686.1">
    <property type="nucleotide sequence ID" value="NZ_CABIXC010000008.1"/>
</dbReference>
<evidence type="ECO:0000259" key="1">
    <source>
        <dbReference type="Pfam" id="PF21805"/>
    </source>
</evidence>
<sequence length="175" mass="18852">MPKLRKMLGDVNSAECIALMRLIETQNERTLAAWAVGYAKDNFLGIYENECPGNVCLRDTVLACEEYLKGNGKLCEIKPVIKEAGQLARDLADNPTAQAAARAVSTACASVHTPTSALGFLFYGAAAAAYSQAGLEQGAEVYDKIASKELEKAVDSLKQVCVPDEVHPVKVKWNC</sequence>
<evidence type="ECO:0000313" key="2">
    <source>
        <dbReference type="EMBL" id="CUO56687.1"/>
    </source>
</evidence>
<evidence type="ECO:0000313" key="3">
    <source>
        <dbReference type="Proteomes" id="UP000095651"/>
    </source>
</evidence>
<gene>
    <name evidence="2" type="ORF">ERS852407_03216</name>
</gene>
<dbReference type="Pfam" id="PF21805">
    <property type="entry name" value="Imm5_like"/>
    <property type="match status" value="1"/>
</dbReference>
<reference evidence="2 3" key="1">
    <citation type="submission" date="2015-09" db="EMBL/GenBank/DDBJ databases">
        <authorList>
            <consortium name="Pathogen Informatics"/>
        </authorList>
    </citation>
    <scope>NUCLEOTIDE SEQUENCE [LARGE SCALE GENOMIC DNA]</scope>
    <source>
        <strain evidence="2 3">2789STDY5608850</strain>
    </source>
</reference>
<dbReference type="Proteomes" id="UP000095651">
    <property type="component" value="Unassembled WGS sequence"/>
</dbReference>
<protein>
    <recommendedName>
        <fullName evidence="1">Imm-5-like domain-containing protein</fullName>
    </recommendedName>
</protein>